<dbReference type="InterPro" id="IPR023753">
    <property type="entry name" value="FAD/NAD-binding_dom"/>
</dbReference>
<dbReference type="GO" id="GO:0003955">
    <property type="term" value="F:NAD(P)H dehydrogenase (quinone) activity"/>
    <property type="evidence" value="ECO:0007669"/>
    <property type="project" value="TreeGrafter"/>
</dbReference>
<name>A0A261EV49_9BIFI</name>
<dbReference type="Proteomes" id="UP000216004">
    <property type="component" value="Unassembled WGS sequence"/>
</dbReference>
<accession>A0A261EV49</accession>
<dbReference type="GO" id="GO:0019646">
    <property type="term" value="P:aerobic electron transport chain"/>
    <property type="evidence" value="ECO:0007669"/>
    <property type="project" value="TreeGrafter"/>
</dbReference>
<dbReference type="Pfam" id="PF07992">
    <property type="entry name" value="Pyr_redox_2"/>
    <property type="match status" value="1"/>
</dbReference>
<sequence length="391" mass="42753">MTKIVILGGGYAGLRTVRQLAAAKVDAELVLVNQNSYHYQSTQLHQVAAGTKEVADITFDIQGVLPRGVKFVLDRVTTIDREQHRVLLASGSELSYDYLVNALGFESESFGIPGVEENSLPLVDIPTALRAKEELENHLARYQYSHDENDLAIAVCGAGFTSIEYMGELAYRLPKLSKQYHFPLDKVKISCIEAADKILPMFEPDLAVWARQYLMDHGVTFYTSTSITAIEPGKVISKDSSFNANTIIWATGVKGSKVIADSGYDQKRNRVIVEEDLSVKGNPCEFLIGDVCAAMDPNTHRPYPTTAQISVVQADCAARNIEARMQGRPGIPFTYTSTGTVCSLGPLAGVAQINFLGHWKLKGMKVGLVKKITSDRSAFELGGVKAMLESN</sequence>
<dbReference type="RefSeq" id="WP_094722349.1">
    <property type="nucleotide sequence ID" value="NZ_MWWS01000003.1"/>
</dbReference>
<dbReference type="InterPro" id="IPR036188">
    <property type="entry name" value="FAD/NAD-bd_sf"/>
</dbReference>
<keyword evidence="8" id="KW-1185">Reference proteome</keyword>
<dbReference type="PANTHER" id="PTHR42913:SF3">
    <property type="entry name" value="64 KDA MITOCHONDRIAL NADH DEHYDROGENASE (EUROFUNG)"/>
    <property type="match status" value="1"/>
</dbReference>
<evidence type="ECO:0000256" key="3">
    <source>
        <dbReference type="ARBA" id="ARBA00022630"/>
    </source>
</evidence>
<dbReference type="SUPFAM" id="SSF51905">
    <property type="entry name" value="FAD/NAD(P)-binding domain"/>
    <property type="match status" value="2"/>
</dbReference>
<gene>
    <name evidence="7" type="ORF">BOCO_0305</name>
</gene>
<evidence type="ECO:0000256" key="1">
    <source>
        <dbReference type="ARBA" id="ARBA00001974"/>
    </source>
</evidence>
<evidence type="ECO:0000313" key="7">
    <source>
        <dbReference type="EMBL" id="OZG50705.1"/>
    </source>
</evidence>
<keyword evidence="5" id="KW-0560">Oxidoreductase</keyword>
<proteinExistence type="inferred from homology"/>
<comment type="caution">
    <text evidence="7">The sequence shown here is derived from an EMBL/GenBank/DDBJ whole genome shotgun (WGS) entry which is preliminary data.</text>
</comment>
<dbReference type="InterPro" id="IPR051169">
    <property type="entry name" value="NADH-Q_oxidoreductase"/>
</dbReference>
<dbReference type="Gene3D" id="3.50.50.100">
    <property type="match status" value="1"/>
</dbReference>
<comment type="similarity">
    <text evidence="2">Belongs to the NADH dehydrogenase family.</text>
</comment>
<reference evidence="7 8" key="1">
    <citation type="journal article" date="2017" name="BMC Genomics">
        <title>Comparative genomic and phylogenomic analyses of the Bifidobacteriaceae family.</title>
        <authorList>
            <person name="Lugli G.A."/>
            <person name="Milani C."/>
            <person name="Turroni F."/>
            <person name="Duranti S."/>
            <person name="Mancabelli L."/>
            <person name="Mangifesta M."/>
            <person name="Ferrario C."/>
            <person name="Modesto M."/>
            <person name="Mattarelli P."/>
            <person name="Jiri K."/>
            <person name="van Sinderen D."/>
            <person name="Ventura M."/>
        </authorList>
    </citation>
    <scope>NUCLEOTIDE SEQUENCE [LARGE SCALE GENOMIC DNA]</scope>
    <source>
        <strain evidence="7 8">DSM 22924</strain>
    </source>
</reference>
<dbReference type="AlphaFoldDB" id="A0A261EV49"/>
<evidence type="ECO:0000259" key="6">
    <source>
        <dbReference type="Pfam" id="PF07992"/>
    </source>
</evidence>
<feature type="domain" description="FAD/NAD(P)-binding" evidence="6">
    <location>
        <begin position="3"/>
        <end position="312"/>
    </location>
</feature>
<comment type="cofactor">
    <cofactor evidence="1">
        <name>FAD</name>
        <dbReference type="ChEBI" id="CHEBI:57692"/>
    </cofactor>
</comment>
<evidence type="ECO:0000256" key="4">
    <source>
        <dbReference type="ARBA" id="ARBA00022827"/>
    </source>
</evidence>
<dbReference type="OrthoDB" id="9781621at2"/>
<evidence type="ECO:0000256" key="2">
    <source>
        <dbReference type="ARBA" id="ARBA00005272"/>
    </source>
</evidence>
<keyword evidence="3" id="KW-0285">Flavoprotein</keyword>
<keyword evidence="4" id="KW-0274">FAD</keyword>
<organism evidence="7 8">
    <name type="scientific">Bombiscardovia coagulans</name>
    <dbReference type="NCBI Taxonomy" id="686666"/>
    <lineage>
        <taxon>Bacteria</taxon>
        <taxon>Bacillati</taxon>
        <taxon>Actinomycetota</taxon>
        <taxon>Actinomycetes</taxon>
        <taxon>Bifidobacteriales</taxon>
        <taxon>Bifidobacteriaceae</taxon>
        <taxon>Bombiscardovia</taxon>
    </lineage>
</organism>
<dbReference type="PANTHER" id="PTHR42913">
    <property type="entry name" value="APOPTOSIS-INDUCING FACTOR 1"/>
    <property type="match status" value="1"/>
</dbReference>
<protein>
    <submittedName>
        <fullName evidence="7">Pyridine nucleotide-disulfide oxidoreductase</fullName>
    </submittedName>
</protein>
<evidence type="ECO:0000313" key="8">
    <source>
        <dbReference type="Proteomes" id="UP000216004"/>
    </source>
</evidence>
<evidence type="ECO:0000256" key="5">
    <source>
        <dbReference type="ARBA" id="ARBA00023002"/>
    </source>
</evidence>
<dbReference type="EMBL" id="MWWS01000003">
    <property type="protein sequence ID" value="OZG50705.1"/>
    <property type="molecule type" value="Genomic_DNA"/>
</dbReference>